<dbReference type="GO" id="GO:0003968">
    <property type="term" value="F:RNA-directed RNA polymerase activity"/>
    <property type="evidence" value="ECO:0007669"/>
    <property type="project" value="UniProtKB-KW"/>
</dbReference>
<evidence type="ECO:0000313" key="2">
    <source>
        <dbReference type="EMBL" id="QVU39991.1"/>
    </source>
</evidence>
<reference evidence="2" key="1">
    <citation type="submission" date="2021-03" db="EMBL/GenBank/DDBJ databases">
        <authorList>
            <person name="Urzo M.L.R."/>
            <person name="Cope A.E."/>
            <person name="Guinto T.D."/>
            <person name="Kondo H."/>
            <person name="Suzuki N."/>
        </authorList>
    </citation>
    <scope>NUCLEOTIDE SEQUENCE</scope>
    <source>
        <strain evidence="2">98_NGS_MO</strain>
    </source>
</reference>
<dbReference type="EMBL" id="MW752189">
    <property type="protein sequence ID" value="QVU39991.1"/>
    <property type="molecule type" value="Genomic_RNA"/>
</dbReference>
<sequence>MVVTFPLDLFSRKRPGHGGPDVYKGGLFLVPELLANTQARIETPPWVGVKGPALKVNDNMVKKQAWPVKLFWLPYGSPIVVPLGLVSSSFLLKKRRRLGQGGCLVAIDVNKQSPSGGTGPPEIKTEAPLESQSPGDDKGSKTDPEAGNGCSQSHRLRRKARLAIRFFESQLGVKRAYALPSRIQCGHLRSAVRSCFVSNLEIWQELSLKTTQKLEKSFCRACQMGPGQESFIKWQEERIRESSVDPAHLALFRAQLGRNVVQGWNRGKWPYIPNGHACLGASRCQGGTWNKGVFSTEVDYVPVISAGKPRVVTLHSEYNTSVLYPLHRALYGTLKRKGWLLVGSPTNEIVSSLNGCGDYVSVDYKSATDNIKTEYTRAAIEELIEKGVDLSDDDKRCLRAVGTPDSPIGTFVRGQPMGSLMSFPLLCLVNKTVVDLAHNVLLENREISFKEWTSHRCIVNGDDLLYRDFKQCPGRLLEEIKRHGELIGLVVNDEKTGVDPEHGEINSTVFRNGVQQKKANVSALFMGEDVVDVIGFADRSAITDGGFLDLIWRARELLGRQDCKIPSPLPFRRFRLLIKNRRLRPYLLSYSELGPTFNLFPVVPMPDGYSLTREEECIAIDREVERLRAADRKNSGRRPEVVRKGFRSSLRSALKRKLPPDDRILSVLASEWKEKQYKKLLSEDSSVGWDLITPTCGDELDLSTIELLLRKIRSDKKEWSVQAQPGLVPVQDWDFIPLSD</sequence>
<protein>
    <submittedName>
        <fullName evidence="2">RNA-dependent RNA polymerase</fullName>
    </submittedName>
</protein>
<keyword evidence="2" id="KW-0696">RNA-directed RNA polymerase</keyword>
<dbReference type="CDD" id="cd23183">
    <property type="entry name" value="ps-ssRNAv_Botourmiaviridae_RdRp"/>
    <property type="match status" value="1"/>
</dbReference>
<gene>
    <name evidence="2" type="primary">RdRp</name>
</gene>
<evidence type="ECO:0000256" key="1">
    <source>
        <dbReference type="SAM" id="MobiDB-lite"/>
    </source>
</evidence>
<organism evidence="2">
    <name type="scientific">Magnaporthe oryzae botourmiavirus 5</name>
    <dbReference type="NCBI Taxonomy" id="2755482"/>
    <lineage>
        <taxon>Viruses</taxon>
        <taxon>Riboviria</taxon>
        <taxon>Orthornavirae</taxon>
        <taxon>Lenarviricota</taxon>
        <taxon>Miaviricetes</taxon>
        <taxon>Ourlivirales</taxon>
        <taxon>Botourmiaviridae</taxon>
        <taxon>Penoulivirus</taxon>
        <taxon>Penoulivirus alphaoryzae</taxon>
    </lineage>
</organism>
<accession>A0A8E7DKK5</accession>
<keyword evidence="2" id="KW-0548">Nucleotidyltransferase</keyword>
<feature type="region of interest" description="Disordered" evidence="1">
    <location>
        <begin position="109"/>
        <end position="154"/>
    </location>
</feature>
<proteinExistence type="predicted"/>
<name>A0A8E7DKK5_9VIRU</name>
<keyword evidence="2" id="KW-0808">Transferase</keyword>
<feature type="compositionally biased region" description="Basic and acidic residues" evidence="1">
    <location>
        <begin position="135"/>
        <end position="144"/>
    </location>
</feature>